<organism evidence="3 4">
    <name type="scientific">Crotalaria pallida</name>
    <name type="common">Smooth rattlebox</name>
    <name type="synonym">Crotalaria striata</name>
    <dbReference type="NCBI Taxonomy" id="3830"/>
    <lineage>
        <taxon>Eukaryota</taxon>
        <taxon>Viridiplantae</taxon>
        <taxon>Streptophyta</taxon>
        <taxon>Embryophyta</taxon>
        <taxon>Tracheophyta</taxon>
        <taxon>Spermatophyta</taxon>
        <taxon>Magnoliopsida</taxon>
        <taxon>eudicotyledons</taxon>
        <taxon>Gunneridae</taxon>
        <taxon>Pentapetalae</taxon>
        <taxon>rosids</taxon>
        <taxon>fabids</taxon>
        <taxon>Fabales</taxon>
        <taxon>Fabaceae</taxon>
        <taxon>Papilionoideae</taxon>
        <taxon>50 kb inversion clade</taxon>
        <taxon>genistoids sensu lato</taxon>
        <taxon>core genistoids</taxon>
        <taxon>Crotalarieae</taxon>
        <taxon>Crotalaria</taxon>
    </lineage>
</organism>
<keyword evidence="4" id="KW-1185">Reference proteome</keyword>
<evidence type="ECO:0000313" key="4">
    <source>
        <dbReference type="Proteomes" id="UP001372338"/>
    </source>
</evidence>
<keyword evidence="1" id="KW-0812">Transmembrane</keyword>
<dbReference type="GO" id="GO:0006355">
    <property type="term" value="P:regulation of DNA-templated transcription"/>
    <property type="evidence" value="ECO:0007669"/>
    <property type="project" value="InterPro"/>
</dbReference>
<comment type="caution">
    <text evidence="3">The sequence shown here is derived from an EMBL/GenBank/DDBJ whole genome shotgun (WGS) entry which is preliminary data.</text>
</comment>
<keyword evidence="1" id="KW-0472">Membrane</keyword>
<dbReference type="PANTHER" id="PTHR47876:SF3">
    <property type="entry name" value="PHYTOCHROME 1"/>
    <property type="match status" value="1"/>
</dbReference>
<proteinExistence type="predicted"/>
<evidence type="ECO:0000313" key="3">
    <source>
        <dbReference type="EMBL" id="KAK7256703.1"/>
    </source>
</evidence>
<evidence type="ECO:0000259" key="2">
    <source>
        <dbReference type="Pfam" id="PF08446"/>
    </source>
</evidence>
<accession>A0AAN9HUI2</accession>
<feature type="transmembrane region" description="Helical" evidence="1">
    <location>
        <begin position="36"/>
        <end position="55"/>
    </location>
</feature>
<dbReference type="Proteomes" id="UP001372338">
    <property type="component" value="Unassembled WGS sequence"/>
</dbReference>
<dbReference type="Gene3D" id="3.30.450.20">
    <property type="entry name" value="PAS domain"/>
    <property type="match status" value="1"/>
</dbReference>
<gene>
    <name evidence="3" type="ORF">RIF29_30161</name>
</gene>
<feature type="transmembrane region" description="Helical" evidence="1">
    <location>
        <begin position="67"/>
        <end position="88"/>
    </location>
</feature>
<dbReference type="PANTHER" id="PTHR47876">
    <property type="entry name" value="OS08G0260000 PROTEIN"/>
    <property type="match status" value="1"/>
</dbReference>
<dbReference type="EMBL" id="JAYWIO010000006">
    <property type="protein sequence ID" value="KAK7256703.1"/>
    <property type="molecule type" value="Genomic_DNA"/>
</dbReference>
<feature type="domain" description="PAS fold-2" evidence="2">
    <location>
        <begin position="139"/>
        <end position="181"/>
    </location>
</feature>
<keyword evidence="1" id="KW-1133">Transmembrane helix</keyword>
<evidence type="ECO:0000256" key="1">
    <source>
        <dbReference type="SAM" id="Phobius"/>
    </source>
</evidence>
<dbReference type="InterPro" id="IPR013654">
    <property type="entry name" value="PAS_2"/>
</dbReference>
<sequence length="219" mass="24586">MAEPSSVSVTSLRCYLCRSSPRKDYRSKGESHDVFVLDKVMLCSLSIVAQLLNVLASPPLDNTIRRLNNSVAVVLVIVLLLLVFFLVYTRQHRDLFQPSKPGDRSASNDRRLTCRAQPPLSTITTATKAVHDDNDYFQNDAFRAREITLLNPIWIHIRSSVKPFYGILHRIDVGIGIDLESARTEDPALSIADAVQSQKLAVRAISLLQSLPRRDIKHL</sequence>
<dbReference type="Pfam" id="PF08446">
    <property type="entry name" value="PAS_2"/>
    <property type="match status" value="1"/>
</dbReference>
<protein>
    <recommendedName>
        <fullName evidence="2">PAS fold-2 domain-containing protein</fullName>
    </recommendedName>
</protein>
<name>A0AAN9HUI2_CROPI</name>
<dbReference type="AlphaFoldDB" id="A0AAN9HUI2"/>
<reference evidence="3 4" key="1">
    <citation type="submission" date="2024-01" db="EMBL/GenBank/DDBJ databases">
        <title>The genomes of 5 underutilized Papilionoideae crops provide insights into root nodulation and disease resistanc.</title>
        <authorList>
            <person name="Yuan L."/>
        </authorList>
    </citation>
    <scope>NUCLEOTIDE SEQUENCE [LARGE SCALE GENOMIC DNA]</scope>
    <source>
        <strain evidence="3">ZHUSHIDOU_FW_LH</strain>
        <tissue evidence="3">Leaf</tissue>
    </source>
</reference>